<gene>
    <name evidence="3" type="ORF">PCOAH_00028420</name>
</gene>
<proteinExistence type="predicted"/>
<keyword evidence="4" id="KW-1185">Reference proteome</keyword>
<evidence type="ECO:0000313" key="4">
    <source>
        <dbReference type="Proteomes" id="UP000092716"/>
    </source>
</evidence>
<dbReference type="InterPro" id="IPR044885">
    <property type="entry name" value="PRESA_N_sf"/>
</dbReference>
<dbReference type="Gene3D" id="6.10.280.180">
    <property type="entry name" value="Plasmodium RESA, N-terminal helical domain"/>
    <property type="match status" value="1"/>
</dbReference>
<feature type="compositionally biased region" description="Basic and acidic residues" evidence="1">
    <location>
        <begin position="602"/>
        <end position="613"/>
    </location>
</feature>
<reference evidence="4" key="1">
    <citation type="submission" date="2016-06" db="EMBL/GenBank/DDBJ databases">
        <title>First high quality genome sequence of Plasmodium coatneyi using continuous long reads from single molecule, real-time sequencing.</title>
        <authorList>
            <person name="Chien J.-T."/>
            <person name="Pakala S.B."/>
            <person name="Geraldo J.A."/>
            <person name="Lapp S.A."/>
            <person name="Barnwell J.W."/>
            <person name="Kissinger J.C."/>
            <person name="Galinski M.R."/>
            <person name="Humphrey J.C."/>
        </authorList>
    </citation>
    <scope>NUCLEOTIDE SEQUENCE [LARGE SCALE GENOMIC DNA]</scope>
    <source>
        <strain evidence="4">Hackeri</strain>
    </source>
</reference>
<protein>
    <recommendedName>
        <fullName evidence="2">Plasmodium RESA N-terminal domain-containing protein</fullName>
    </recommendedName>
</protein>
<feature type="region of interest" description="Disordered" evidence="1">
    <location>
        <begin position="487"/>
        <end position="510"/>
    </location>
</feature>
<feature type="domain" description="Plasmodium RESA N-terminal" evidence="2">
    <location>
        <begin position="621"/>
        <end position="743"/>
    </location>
</feature>
<accession>A0A1B1E0I4</accession>
<dbReference type="PANTHER" id="PTHR36193">
    <property type="entry name" value="PHISTB DOMAIN-CONTAINING RESA-LIKE PROTEIN 1"/>
    <property type="match status" value="1"/>
</dbReference>
<name>A0A1B1E0I4_9APIC</name>
<evidence type="ECO:0000259" key="2">
    <source>
        <dbReference type="Pfam" id="PF09687"/>
    </source>
</evidence>
<dbReference type="EMBL" id="CP016248">
    <property type="protein sequence ID" value="ANQ08544.1"/>
    <property type="molecule type" value="Genomic_DNA"/>
</dbReference>
<evidence type="ECO:0000256" key="1">
    <source>
        <dbReference type="SAM" id="MobiDB-lite"/>
    </source>
</evidence>
<dbReference type="Pfam" id="PF09687">
    <property type="entry name" value="PRESAN"/>
    <property type="match status" value="1"/>
</dbReference>
<dbReference type="RefSeq" id="XP_019915239.1">
    <property type="nucleotide sequence ID" value="XM_020059647.1"/>
</dbReference>
<dbReference type="OrthoDB" id="386632at2759"/>
<dbReference type="InterPro" id="IPR019111">
    <property type="entry name" value="PRESA_N"/>
</dbReference>
<feature type="compositionally biased region" description="Basic and acidic residues" evidence="1">
    <location>
        <begin position="553"/>
        <end position="562"/>
    </location>
</feature>
<feature type="region of interest" description="Disordered" evidence="1">
    <location>
        <begin position="221"/>
        <end position="260"/>
    </location>
</feature>
<dbReference type="PANTHER" id="PTHR36193:SF23">
    <property type="entry name" value="PHISTB DOMAIN-CONTAINING RESA-LIKE PROTEIN 1"/>
    <property type="match status" value="1"/>
</dbReference>
<feature type="region of interest" description="Disordered" evidence="1">
    <location>
        <begin position="553"/>
        <end position="613"/>
    </location>
</feature>
<feature type="compositionally biased region" description="Low complexity" evidence="1">
    <location>
        <begin position="246"/>
        <end position="260"/>
    </location>
</feature>
<feature type="compositionally biased region" description="Basic and acidic residues" evidence="1">
    <location>
        <begin position="395"/>
        <end position="419"/>
    </location>
</feature>
<evidence type="ECO:0000313" key="3">
    <source>
        <dbReference type="EMBL" id="ANQ08544.1"/>
    </source>
</evidence>
<dbReference type="AlphaFoldDB" id="A0A1B1E0I4"/>
<dbReference type="KEGG" id="pcot:PCOAH_00028420"/>
<dbReference type="Proteomes" id="UP000092716">
    <property type="component" value="Chromosome 10"/>
</dbReference>
<dbReference type="GeneID" id="30909570"/>
<sequence>MVLCSAHASVLSRKSSVRRNGKSNRDSTSVLLECTEENSSRSNFRKFMFSRFAKVFLVGCLYMFLENGIIYEDNIVSERHWGNVKARKLAESNLRREKEDNNDYMGKDFDPEDMPNLGQGNYGTGNTNDPRDLYQKEGDPTNMWGAGGNRSVGFSEDDWDSYYKSSYGNFPASAPNAPNADSTDALKNRTLRYGDSSMQNSMGEGVPPSLDNNPDESVYNTRPYMGDQGADGAGNGRLPGSPNMHEGAFGSEGAAGSSQGEQMTDDKYAVFDSLYEEYLASTKGASGLAGVGVDGGAGSMAGVGTAGDAGLGTGLGIESDDELGSALGGRFDSRSDDGLGSGLGGRFDSRSDDGLGSGLGGRFDSRSDDGLGNGLGSRFDSRSDDGLGNGLGGRFDSRSDNGLDGRLGGRFDSRSDNGLDGRLGGFSGGLGGGMGGGMPGGMPGGMRGGLGGGSGGMPSGLDSGLSGRLGGRLGADMGNKSENIFKKPSDPYGQFESGAPSHSMWSGFLNQDDSFGGPKMSTSVSTNDMYPGDIWAEYKQKLGDYSGTKEELEKNRMGEHSSHGSSNSHHRRRSSSERTSSGSRSKSSSDSRVAKYSGRKGTSGEEYDRRRKESKILEQASSKHIRGMIDKLGSTVNLRDMFYIFNCLINHERRKYIDMEEGTMLFWDKTAKSYGLPDYYKNRQWMKAFDGMTKELFYTEKKLFDRLYQLLQHGSCSRSGFIQFLKEVKYTCHRMRKEMENQWKQYLSSKVRGFW</sequence>
<feature type="region of interest" description="Disordered" evidence="1">
    <location>
        <begin position="326"/>
        <end position="420"/>
    </location>
</feature>
<dbReference type="VEuPathDB" id="PlasmoDB:PCOAH_00028420"/>
<organism evidence="3 4">
    <name type="scientific">Plasmodium coatneyi</name>
    <dbReference type="NCBI Taxonomy" id="208452"/>
    <lineage>
        <taxon>Eukaryota</taxon>
        <taxon>Sar</taxon>
        <taxon>Alveolata</taxon>
        <taxon>Apicomplexa</taxon>
        <taxon>Aconoidasida</taxon>
        <taxon>Haemosporida</taxon>
        <taxon>Plasmodiidae</taxon>
        <taxon>Plasmodium</taxon>
    </lineage>
</organism>
<feature type="compositionally biased region" description="Low complexity" evidence="1">
    <location>
        <begin position="577"/>
        <end position="586"/>
    </location>
</feature>